<proteinExistence type="predicted"/>
<reference evidence="1" key="1">
    <citation type="journal article" date="2014" name="Front. Microbiol.">
        <title>High frequency of phylogenetically diverse reductive dehalogenase-homologous genes in deep subseafloor sedimentary metagenomes.</title>
        <authorList>
            <person name="Kawai M."/>
            <person name="Futagami T."/>
            <person name="Toyoda A."/>
            <person name="Takaki Y."/>
            <person name="Nishi S."/>
            <person name="Hori S."/>
            <person name="Arai W."/>
            <person name="Tsubouchi T."/>
            <person name="Morono Y."/>
            <person name="Uchiyama I."/>
            <person name="Ito T."/>
            <person name="Fujiyama A."/>
            <person name="Inagaki F."/>
            <person name="Takami H."/>
        </authorList>
    </citation>
    <scope>NUCLEOTIDE SEQUENCE</scope>
    <source>
        <strain evidence="1">Expedition CK06-06</strain>
    </source>
</reference>
<evidence type="ECO:0000313" key="1">
    <source>
        <dbReference type="EMBL" id="GAI62356.1"/>
    </source>
</evidence>
<sequence length="130" mass="15238">RPEFALGLDSIEFDSPRMSGYNDLEQYRGKIMFWGCVNIQSIYTHGTPEEVEREVWHMVRNLGTKDGGFGAYFYPQPKVIRVSRKNIKAFEKGLEKYGIYSNIPSKWWDYPTIENWNDFEVPPLPPLDVK</sequence>
<dbReference type="AlphaFoldDB" id="X1R5N2"/>
<gene>
    <name evidence="1" type="ORF">S12H4_05141</name>
</gene>
<protein>
    <submittedName>
        <fullName evidence="1">Uncharacterized protein</fullName>
    </submittedName>
</protein>
<organism evidence="1">
    <name type="scientific">marine sediment metagenome</name>
    <dbReference type="NCBI Taxonomy" id="412755"/>
    <lineage>
        <taxon>unclassified sequences</taxon>
        <taxon>metagenomes</taxon>
        <taxon>ecological metagenomes</taxon>
    </lineage>
</organism>
<comment type="caution">
    <text evidence="1">The sequence shown here is derived from an EMBL/GenBank/DDBJ whole genome shotgun (WGS) entry which is preliminary data.</text>
</comment>
<name>X1R5N2_9ZZZZ</name>
<dbReference type="SUPFAM" id="SSF51726">
    <property type="entry name" value="UROD/MetE-like"/>
    <property type="match status" value="1"/>
</dbReference>
<dbReference type="Gene3D" id="3.20.20.210">
    <property type="match status" value="1"/>
</dbReference>
<dbReference type="InterPro" id="IPR038071">
    <property type="entry name" value="UROD/MetE-like_sf"/>
</dbReference>
<feature type="non-terminal residue" evidence="1">
    <location>
        <position position="1"/>
    </location>
</feature>
<dbReference type="EMBL" id="BARW01001668">
    <property type="protein sequence ID" value="GAI62356.1"/>
    <property type="molecule type" value="Genomic_DNA"/>
</dbReference>
<accession>X1R5N2</accession>